<feature type="chain" id="PRO_5016353428" description="Metallo-beta-lactamase domain-containing protein" evidence="1">
    <location>
        <begin position="22"/>
        <end position="275"/>
    </location>
</feature>
<dbReference type="AlphaFoldDB" id="A0A317CC44"/>
<dbReference type="InterPro" id="IPR036866">
    <property type="entry name" value="RibonucZ/Hydroxyglut_hydro"/>
</dbReference>
<dbReference type="InterPro" id="IPR050855">
    <property type="entry name" value="NDM-1-like"/>
</dbReference>
<keyword evidence="1" id="KW-0732">Signal</keyword>
<gene>
    <name evidence="3" type="ORF">DKT75_11595</name>
</gene>
<evidence type="ECO:0000256" key="1">
    <source>
        <dbReference type="SAM" id="SignalP"/>
    </source>
</evidence>
<comment type="caution">
    <text evidence="3">The sequence shown here is derived from an EMBL/GenBank/DDBJ whole genome shotgun (WGS) entry which is preliminary data.</text>
</comment>
<dbReference type="Gene3D" id="3.60.15.10">
    <property type="entry name" value="Ribonuclease Z/Hydroxyacylglutathione hydrolase-like"/>
    <property type="match status" value="1"/>
</dbReference>
<protein>
    <recommendedName>
        <fullName evidence="2">Metallo-beta-lactamase domain-containing protein</fullName>
    </recommendedName>
</protein>
<dbReference type="PANTHER" id="PTHR42951:SF22">
    <property type="entry name" value="METALLO BETA-LACTAMASE SUPERFAMILY LIPOPROTEIN"/>
    <property type="match status" value="1"/>
</dbReference>
<name>A0A317CC44_9GAMM</name>
<evidence type="ECO:0000313" key="3">
    <source>
        <dbReference type="EMBL" id="PWQ95671.1"/>
    </source>
</evidence>
<dbReference type="Pfam" id="PF00753">
    <property type="entry name" value="Lactamase_B"/>
    <property type="match status" value="1"/>
</dbReference>
<proteinExistence type="predicted"/>
<feature type="signal peptide" evidence="1">
    <location>
        <begin position="1"/>
        <end position="21"/>
    </location>
</feature>
<reference evidence="3 4" key="1">
    <citation type="submission" date="2018-05" db="EMBL/GenBank/DDBJ databases">
        <title>Leucothrix arctica sp. nov., isolated from Arctic seawater.</title>
        <authorList>
            <person name="Choi A."/>
            <person name="Baek K."/>
        </authorList>
    </citation>
    <scope>NUCLEOTIDE SEQUENCE [LARGE SCALE GENOMIC DNA]</scope>
    <source>
        <strain evidence="3 4">IMCC9719</strain>
    </source>
</reference>
<dbReference type="InterPro" id="IPR001279">
    <property type="entry name" value="Metallo-B-lactamas"/>
</dbReference>
<dbReference type="PANTHER" id="PTHR42951">
    <property type="entry name" value="METALLO-BETA-LACTAMASE DOMAIN-CONTAINING"/>
    <property type="match status" value="1"/>
</dbReference>
<dbReference type="RefSeq" id="WP_109823599.1">
    <property type="nucleotide sequence ID" value="NZ_QGKL01000032.1"/>
</dbReference>
<dbReference type="SMART" id="SM00849">
    <property type="entry name" value="Lactamase_B"/>
    <property type="match status" value="1"/>
</dbReference>
<dbReference type="OrthoDB" id="420651at2"/>
<organism evidence="3 4">
    <name type="scientific">Leucothrix arctica</name>
    <dbReference type="NCBI Taxonomy" id="1481894"/>
    <lineage>
        <taxon>Bacteria</taxon>
        <taxon>Pseudomonadati</taxon>
        <taxon>Pseudomonadota</taxon>
        <taxon>Gammaproteobacteria</taxon>
        <taxon>Thiotrichales</taxon>
        <taxon>Thiotrichaceae</taxon>
        <taxon>Leucothrix</taxon>
    </lineage>
</organism>
<dbReference type="Proteomes" id="UP000245506">
    <property type="component" value="Unassembled WGS sequence"/>
</dbReference>
<sequence length="275" mass="29835">MFKLITAVLVTSLLSISPSFAADRAITKVAGDVYRFQNKFHFSIFVVTDKGVVVTDPINAEAASWLKSEISKITDKPITHLIYSHSHGDHASGGAAFGDIPTIIAHKNAPEKIDGVEPTILIDGVTTVKVGGKTIELTPLGPGHGADLIAMVVQPENVGFVVDAVASKRLPYRNFPNSNVDDWTDQVRKVESLDFEIFAGGHGPIGVKADVTEGRVYLEELREQVLQGLKSGKTVEELEKSISMGKYKDWASFSQWRGLNVQGMARHLTEIGAVK</sequence>
<dbReference type="EMBL" id="QGKL01000032">
    <property type="protein sequence ID" value="PWQ95671.1"/>
    <property type="molecule type" value="Genomic_DNA"/>
</dbReference>
<feature type="domain" description="Metallo-beta-lactamase" evidence="2">
    <location>
        <begin position="40"/>
        <end position="202"/>
    </location>
</feature>
<dbReference type="SUPFAM" id="SSF56281">
    <property type="entry name" value="Metallo-hydrolase/oxidoreductase"/>
    <property type="match status" value="1"/>
</dbReference>
<keyword evidence="4" id="KW-1185">Reference proteome</keyword>
<accession>A0A317CC44</accession>
<evidence type="ECO:0000313" key="4">
    <source>
        <dbReference type="Proteomes" id="UP000245506"/>
    </source>
</evidence>
<evidence type="ECO:0000259" key="2">
    <source>
        <dbReference type="SMART" id="SM00849"/>
    </source>
</evidence>